<dbReference type="SMART" id="SM00255">
    <property type="entry name" value="TIR"/>
    <property type="match status" value="1"/>
</dbReference>
<evidence type="ECO:0000256" key="10">
    <source>
        <dbReference type="ARBA" id="ARBA00023136"/>
    </source>
</evidence>
<dbReference type="PANTHER" id="PTHR24365:SF17">
    <property type="entry name" value="TOLL-LIKE RECEPTOR 2"/>
    <property type="match status" value="1"/>
</dbReference>
<dbReference type="InterPro" id="IPR035897">
    <property type="entry name" value="Toll_tir_struct_dom_sf"/>
</dbReference>
<evidence type="ECO:0000256" key="9">
    <source>
        <dbReference type="ARBA" id="ARBA00022989"/>
    </source>
</evidence>
<evidence type="ECO:0000256" key="2">
    <source>
        <dbReference type="ARBA" id="ARBA00009634"/>
    </source>
</evidence>
<keyword evidence="5 14" id="KW-0812">Transmembrane</keyword>
<dbReference type="FunFam" id="3.40.50.10140:FF:000001">
    <property type="entry name" value="Toll-like receptor 2"/>
    <property type="match status" value="1"/>
</dbReference>
<evidence type="ECO:0000256" key="14">
    <source>
        <dbReference type="SAM" id="Phobius"/>
    </source>
</evidence>
<dbReference type="AlphaFoldDB" id="A0A556VWB5"/>
<dbReference type="InterPro" id="IPR000157">
    <property type="entry name" value="TIR_dom"/>
</dbReference>
<evidence type="ECO:0000256" key="3">
    <source>
        <dbReference type="ARBA" id="ARBA00022588"/>
    </source>
</evidence>
<keyword evidence="9 14" id="KW-1133">Transmembrane helix</keyword>
<evidence type="ECO:0000259" key="15">
    <source>
        <dbReference type="PROSITE" id="PS50104"/>
    </source>
</evidence>
<dbReference type="GO" id="GO:0045087">
    <property type="term" value="P:innate immune response"/>
    <property type="evidence" value="ECO:0007669"/>
    <property type="project" value="UniProtKB-KW"/>
</dbReference>
<keyword evidence="7" id="KW-0677">Repeat</keyword>
<dbReference type="PROSITE" id="PS50104">
    <property type="entry name" value="TIR"/>
    <property type="match status" value="1"/>
</dbReference>
<evidence type="ECO:0000256" key="6">
    <source>
        <dbReference type="ARBA" id="ARBA00022729"/>
    </source>
</evidence>
<dbReference type="PRINTS" id="PR01537">
    <property type="entry name" value="INTRLKN1R1F"/>
</dbReference>
<keyword evidence="13" id="KW-0395">Inflammatory response</keyword>
<dbReference type="GO" id="GO:0042497">
    <property type="term" value="F:triacyl lipopeptide binding"/>
    <property type="evidence" value="ECO:0007669"/>
    <property type="project" value="TreeGrafter"/>
</dbReference>
<keyword evidence="11 16" id="KW-0675">Receptor</keyword>
<dbReference type="OrthoDB" id="1081807at2759"/>
<feature type="transmembrane region" description="Helical" evidence="14">
    <location>
        <begin position="75"/>
        <end position="98"/>
    </location>
</feature>
<keyword evidence="12" id="KW-0325">Glycoprotein</keyword>
<gene>
    <name evidence="16" type="ORF">Baya_16755</name>
</gene>
<accession>A0A556VWB5</accession>
<keyword evidence="8" id="KW-0391">Immunity</keyword>
<evidence type="ECO:0000256" key="1">
    <source>
        <dbReference type="ARBA" id="ARBA00004479"/>
    </source>
</evidence>
<dbReference type="GO" id="GO:0005886">
    <property type="term" value="C:plasma membrane"/>
    <property type="evidence" value="ECO:0007669"/>
    <property type="project" value="TreeGrafter"/>
</dbReference>
<keyword evidence="3" id="KW-0399">Innate immunity</keyword>
<dbReference type="GO" id="GO:0002224">
    <property type="term" value="P:toll-like receptor signaling pathway"/>
    <property type="evidence" value="ECO:0007669"/>
    <property type="project" value="TreeGrafter"/>
</dbReference>
<reference evidence="16 17" key="1">
    <citation type="journal article" date="2019" name="Genome Biol. Evol.">
        <title>Whole-Genome Sequencing of the Giant Devil Catfish, Bagarius yarrelli.</title>
        <authorList>
            <person name="Jiang W."/>
            <person name="Lv Y."/>
            <person name="Cheng L."/>
            <person name="Yang K."/>
            <person name="Chao B."/>
            <person name="Wang X."/>
            <person name="Li Y."/>
            <person name="Pan X."/>
            <person name="You X."/>
            <person name="Zhang Y."/>
            <person name="Yang J."/>
            <person name="Li J."/>
            <person name="Zhang X."/>
            <person name="Liu S."/>
            <person name="Sun C."/>
            <person name="Yang J."/>
            <person name="Shi Q."/>
        </authorList>
    </citation>
    <scope>NUCLEOTIDE SEQUENCE [LARGE SCALE GENOMIC DNA]</scope>
    <source>
        <strain evidence="16">JWS20170419001</strain>
        <tissue evidence="16">Muscle</tissue>
    </source>
</reference>
<dbReference type="SUPFAM" id="SSF52200">
    <property type="entry name" value="Toll/Interleukin receptor TIR domain"/>
    <property type="match status" value="1"/>
</dbReference>
<sequence length="276" mass="32621">MPDAYTLPLRCLRFRDAFREQKHIIIFLFITLLLPLLRQNIKSPSLLLQPNNLKESEETLGSIRRPELSIFECHMILSVSILCFGTALILIFIGVTCYKLHIIWYLQMTVAWLRAKAKPAVRNAGAILRYDAFVSYSQHDAEWVEEILVPKLESSEPPFALCLHKRDFLPGRWIVDNIIESIESSYQALFVLSENFLTSEWCRYELNFSHFRIIDENNDSAVLILLEPIAKETIPKRFCKLRKIMNSRTYLEWPQDEERREEFWHNLRAALRREDY</sequence>
<evidence type="ECO:0000256" key="5">
    <source>
        <dbReference type="ARBA" id="ARBA00022692"/>
    </source>
</evidence>
<dbReference type="GO" id="GO:0038023">
    <property type="term" value="F:signaling receptor activity"/>
    <property type="evidence" value="ECO:0007669"/>
    <property type="project" value="TreeGrafter"/>
</dbReference>
<evidence type="ECO:0000256" key="7">
    <source>
        <dbReference type="ARBA" id="ARBA00022737"/>
    </source>
</evidence>
<evidence type="ECO:0000256" key="13">
    <source>
        <dbReference type="ARBA" id="ARBA00023198"/>
    </source>
</evidence>
<dbReference type="EMBL" id="VCAZ01000347">
    <property type="protein sequence ID" value="TUD86396.1"/>
    <property type="molecule type" value="Genomic_DNA"/>
</dbReference>
<proteinExistence type="inferred from homology"/>
<evidence type="ECO:0000313" key="17">
    <source>
        <dbReference type="Proteomes" id="UP000319801"/>
    </source>
</evidence>
<dbReference type="Proteomes" id="UP000319801">
    <property type="component" value="Unassembled WGS sequence"/>
</dbReference>
<evidence type="ECO:0000256" key="11">
    <source>
        <dbReference type="ARBA" id="ARBA00023170"/>
    </source>
</evidence>
<comment type="similarity">
    <text evidence="2">Belongs to the Toll-like receptor family.</text>
</comment>
<comment type="subcellular location">
    <subcellularLocation>
        <location evidence="1">Membrane</location>
        <topology evidence="1">Single-pass type I membrane protein</topology>
    </subcellularLocation>
</comment>
<dbReference type="GO" id="GO:0006954">
    <property type="term" value="P:inflammatory response"/>
    <property type="evidence" value="ECO:0007669"/>
    <property type="project" value="UniProtKB-KW"/>
</dbReference>
<keyword evidence="17" id="KW-1185">Reference proteome</keyword>
<evidence type="ECO:0000313" key="16">
    <source>
        <dbReference type="EMBL" id="TUD86396.1"/>
    </source>
</evidence>
<feature type="domain" description="TIR" evidence="15">
    <location>
        <begin position="128"/>
        <end position="271"/>
    </location>
</feature>
<keyword evidence="10 14" id="KW-0472">Membrane</keyword>
<dbReference type="PANTHER" id="PTHR24365">
    <property type="entry name" value="TOLL-LIKE RECEPTOR"/>
    <property type="match status" value="1"/>
</dbReference>
<keyword evidence="4" id="KW-0433">Leucine-rich repeat</keyword>
<protein>
    <submittedName>
        <fullName evidence="16">Toll-like receptor 2</fullName>
    </submittedName>
</protein>
<dbReference type="Gene3D" id="3.40.50.10140">
    <property type="entry name" value="Toll/interleukin-1 receptor homology (TIR) domain"/>
    <property type="match status" value="1"/>
</dbReference>
<evidence type="ECO:0000256" key="4">
    <source>
        <dbReference type="ARBA" id="ARBA00022614"/>
    </source>
</evidence>
<evidence type="ECO:0000256" key="8">
    <source>
        <dbReference type="ARBA" id="ARBA00022859"/>
    </source>
</evidence>
<evidence type="ECO:0000256" key="12">
    <source>
        <dbReference type="ARBA" id="ARBA00023180"/>
    </source>
</evidence>
<dbReference type="Pfam" id="PF01582">
    <property type="entry name" value="TIR"/>
    <property type="match status" value="1"/>
</dbReference>
<comment type="caution">
    <text evidence="16">The sequence shown here is derived from an EMBL/GenBank/DDBJ whole genome shotgun (WGS) entry which is preliminary data.</text>
</comment>
<name>A0A556VWB5_BAGYA</name>
<dbReference type="GO" id="GO:0043235">
    <property type="term" value="C:receptor complex"/>
    <property type="evidence" value="ECO:0007669"/>
    <property type="project" value="TreeGrafter"/>
</dbReference>
<feature type="transmembrane region" description="Helical" evidence="14">
    <location>
        <begin position="23"/>
        <end position="41"/>
    </location>
</feature>
<keyword evidence="6" id="KW-0732">Signal</keyword>
<organism evidence="16 17">
    <name type="scientific">Bagarius yarrelli</name>
    <name type="common">Goonch</name>
    <name type="synonym">Bagrus yarrelli</name>
    <dbReference type="NCBI Taxonomy" id="175774"/>
    <lineage>
        <taxon>Eukaryota</taxon>
        <taxon>Metazoa</taxon>
        <taxon>Chordata</taxon>
        <taxon>Craniata</taxon>
        <taxon>Vertebrata</taxon>
        <taxon>Euteleostomi</taxon>
        <taxon>Actinopterygii</taxon>
        <taxon>Neopterygii</taxon>
        <taxon>Teleostei</taxon>
        <taxon>Ostariophysi</taxon>
        <taxon>Siluriformes</taxon>
        <taxon>Sisoridae</taxon>
        <taxon>Sisorinae</taxon>
        <taxon>Bagarius</taxon>
    </lineage>
</organism>